<evidence type="ECO:0000256" key="4">
    <source>
        <dbReference type="ARBA" id="ARBA00022538"/>
    </source>
</evidence>
<gene>
    <name evidence="14" type="ORF">SE17_39610</name>
</gene>
<keyword evidence="8 13" id="KW-1133">Transmembrane helix</keyword>
<comment type="similarity">
    <text evidence="2">Belongs to the TMEM175 family.</text>
</comment>
<evidence type="ECO:0008006" key="16">
    <source>
        <dbReference type="Google" id="ProtNLM"/>
    </source>
</evidence>
<keyword evidence="9" id="KW-0406">Ion transport</keyword>
<evidence type="ECO:0000256" key="8">
    <source>
        <dbReference type="ARBA" id="ARBA00022989"/>
    </source>
</evidence>
<dbReference type="Proteomes" id="UP000050509">
    <property type="component" value="Unassembled WGS sequence"/>
</dbReference>
<organism evidence="14 15">
    <name type="scientific">Kouleothrix aurantiaca</name>
    <dbReference type="NCBI Taxonomy" id="186479"/>
    <lineage>
        <taxon>Bacteria</taxon>
        <taxon>Bacillati</taxon>
        <taxon>Chloroflexota</taxon>
        <taxon>Chloroflexia</taxon>
        <taxon>Chloroflexales</taxon>
        <taxon>Roseiflexineae</taxon>
        <taxon>Roseiflexaceae</taxon>
        <taxon>Kouleothrix</taxon>
    </lineage>
</organism>
<dbReference type="EMBL" id="LJCR01002899">
    <property type="protein sequence ID" value="KPV48150.1"/>
    <property type="molecule type" value="Genomic_DNA"/>
</dbReference>
<evidence type="ECO:0000256" key="12">
    <source>
        <dbReference type="ARBA" id="ARBA00034430"/>
    </source>
</evidence>
<proteinExistence type="inferred from homology"/>
<dbReference type="GO" id="GO:0015252">
    <property type="term" value="F:proton channel activity"/>
    <property type="evidence" value="ECO:0007669"/>
    <property type="project" value="InterPro"/>
</dbReference>
<comment type="caution">
    <text evidence="14">The sequence shown here is derived from an EMBL/GenBank/DDBJ whole genome shotgun (WGS) entry which is preliminary data.</text>
</comment>
<keyword evidence="7" id="KW-0630">Potassium</keyword>
<dbReference type="PANTHER" id="PTHR31462">
    <property type="entry name" value="ENDOSOMAL/LYSOSOMAL POTASSIUM CHANNEL TMEM175"/>
    <property type="match status" value="1"/>
</dbReference>
<dbReference type="GO" id="GO:0016020">
    <property type="term" value="C:membrane"/>
    <property type="evidence" value="ECO:0007669"/>
    <property type="project" value="UniProtKB-SubCell"/>
</dbReference>
<evidence type="ECO:0000256" key="7">
    <source>
        <dbReference type="ARBA" id="ARBA00022958"/>
    </source>
</evidence>
<evidence type="ECO:0000256" key="6">
    <source>
        <dbReference type="ARBA" id="ARBA00022826"/>
    </source>
</evidence>
<protein>
    <recommendedName>
        <fullName evidence="16">DUF1211 domain-containing protein</fullName>
    </recommendedName>
</protein>
<keyword evidence="6" id="KW-0631">Potassium channel</keyword>
<evidence type="ECO:0000256" key="11">
    <source>
        <dbReference type="ARBA" id="ARBA00023303"/>
    </source>
</evidence>
<dbReference type="InterPro" id="IPR010617">
    <property type="entry name" value="TMEM175-like"/>
</dbReference>
<dbReference type="GO" id="GO:0005267">
    <property type="term" value="F:potassium channel activity"/>
    <property type="evidence" value="ECO:0007669"/>
    <property type="project" value="UniProtKB-KW"/>
</dbReference>
<evidence type="ECO:0000256" key="9">
    <source>
        <dbReference type="ARBA" id="ARBA00023065"/>
    </source>
</evidence>
<keyword evidence="11" id="KW-0407">Ion channel</keyword>
<evidence type="ECO:0000256" key="13">
    <source>
        <dbReference type="SAM" id="Phobius"/>
    </source>
</evidence>
<comment type="subcellular location">
    <subcellularLocation>
        <location evidence="1">Membrane</location>
        <topology evidence="1">Multi-pass membrane protein</topology>
    </subcellularLocation>
</comment>
<name>A0A0P9H2A3_9CHLR</name>
<feature type="transmembrane region" description="Helical" evidence="13">
    <location>
        <begin position="58"/>
        <end position="79"/>
    </location>
</feature>
<keyword evidence="4" id="KW-0633">Potassium transport</keyword>
<dbReference type="PANTHER" id="PTHR31462:SF5">
    <property type="entry name" value="ENDOSOMAL_LYSOSOMAL PROTON CHANNEL TMEM175"/>
    <property type="match status" value="1"/>
</dbReference>
<feature type="transmembrane region" description="Helical" evidence="13">
    <location>
        <begin position="172"/>
        <end position="201"/>
    </location>
</feature>
<evidence type="ECO:0000313" key="14">
    <source>
        <dbReference type="EMBL" id="KPV48150.1"/>
    </source>
</evidence>
<keyword evidence="3" id="KW-0813">Transport</keyword>
<keyword evidence="10 13" id="KW-0472">Membrane</keyword>
<evidence type="ECO:0000256" key="3">
    <source>
        <dbReference type="ARBA" id="ARBA00022448"/>
    </source>
</evidence>
<evidence type="ECO:0000313" key="15">
    <source>
        <dbReference type="Proteomes" id="UP000050509"/>
    </source>
</evidence>
<dbReference type="Pfam" id="PF06736">
    <property type="entry name" value="TMEM175"/>
    <property type="match status" value="1"/>
</dbReference>
<comment type="catalytic activity">
    <reaction evidence="12">
        <text>K(+)(in) = K(+)(out)</text>
        <dbReference type="Rhea" id="RHEA:29463"/>
        <dbReference type="ChEBI" id="CHEBI:29103"/>
    </reaction>
</comment>
<feature type="transmembrane region" description="Helical" evidence="13">
    <location>
        <begin position="91"/>
        <end position="111"/>
    </location>
</feature>
<evidence type="ECO:0000256" key="5">
    <source>
        <dbReference type="ARBA" id="ARBA00022692"/>
    </source>
</evidence>
<reference evidence="14 15" key="1">
    <citation type="submission" date="2015-09" db="EMBL/GenBank/DDBJ databases">
        <title>Draft genome sequence of Kouleothrix aurantiaca JCM 19913.</title>
        <authorList>
            <person name="Hemp J."/>
        </authorList>
    </citation>
    <scope>NUCLEOTIDE SEQUENCE [LARGE SCALE GENOMIC DNA]</scope>
    <source>
        <strain evidence="14 15">COM-B</strain>
    </source>
</reference>
<keyword evidence="15" id="KW-1185">Reference proteome</keyword>
<dbReference type="AlphaFoldDB" id="A0A0P9H2A3"/>
<keyword evidence="5 13" id="KW-0812">Transmembrane</keyword>
<evidence type="ECO:0000256" key="2">
    <source>
        <dbReference type="ARBA" id="ARBA00006920"/>
    </source>
</evidence>
<feature type="transmembrane region" description="Helical" evidence="13">
    <location>
        <begin position="117"/>
        <end position="141"/>
    </location>
</feature>
<accession>A0A0P9H2A3</accession>
<evidence type="ECO:0000256" key="10">
    <source>
        <dbReference type="ARBA" id="ARBA00023136"/>
    </source>
</evidence>
<evidence type="ECO:0000256" key="1">
    <source>
        <dbReference type="ARBA" id="ARBA00004141"/>
    </source>
</evidence>
<sequence length="211" mass="23299">MSEIAPAEKETGRSEAVSDGVFAIAVTLLVLELKVPQLGEEAGGLELWSALLARWPSYLAYLVSFVTILIVWVNHHRLFGLIQRSDSRFMFLNGLLLLVVTTIPFPTALLAEYLEKPAAWVACAVYSGTFFLLALSFNAFWRYAAHRDRLMAQPLSAEQRTQIGRSLLFGPITYGIAFALAFFSVAASFGLCIILALYWAVAGFEEATRKA</sequence>